<proteinExistence type="predicted"/>
<evidence type="ECO:0000313" key="2">
    <source>
        <dbReference type="Proteomes" id="UP000075321"/>
    </source>
</evidence>
<sequence length="77" mass="8862">MDVQFCPDCVSRGVDCPLMLDGECTHCGRHDAPIAHRIADYEYRLRFAWDSLRFRLGVPAVRFRARSAVARLLAVRR</sequence>
<dbReference type="PATRIC" id="fig|1008153.3.peg.1348"/>
<name>A0A151AF54_9EURY</name>
<dbReference type="Proteomes" id="UP000075321">
    <property type="component" value="Unassembled WGS sequence"/>
</dbReference>
<reference evidence="1 2" key="1">
    <citation type="submission" date="2016-02" db="EMBL/GenBank/DDBJ databases">
        <title>Genome sequence of Halalkalicoccus paucihalophilus DSM 24557.</title>
        <authorList>
            <person name="Poehlein A."/>
            <person name="Daniel R."/>
        </authorList>
    </citation>
    <scope>NUCLEOTIDE SEQUENCE [LARGE SCALE GENOMIC DNA]</scope>
    <source>
        <strain evidence="1 2">DSM 24557</strain>
    </source>
</reference>
<accession>A0A151AF54</accession>
<dbReference type="AlphaFoldDB" id="A0A151AF54"/>
<protein>
    <submittedName>
        <fullName evidence="1">Uncharacterized protein</fullName>
    </submittedName>
</protein>
<keyword evidence="2" id="KW-1185">Reference proteome</keyword>
<gene>
    <name evidence="1" type="ORF">HAPAU_13380</name>
</gene>
<dbReference type="RefSeq" id="WP_066380811.1">
    <property type="nucleotide sequence ID" value="NZ_LTAZ01000004.1"/>
</dbReference>
<evidence type="ECO:0000313" key="1">
    <source>
        <dbReference type="EMBL" id="KYH26243.1"/>
    </source>
</evidence>
<organism evidence="1 2">
    <name type="scientific">Halalkalicoccus paucihalophilus</name>
    <dbReference type="NCBI Taxonomy" id="1008153"/>
    <lineage>
        <taxon>Archaea</taxon>
        <taxon>Methanobacteriati</taxon>
        <taxon>Methanobacteriota</taxon>
        <taxon>Stenosarchaea group</taxon>
        <taxon>Halobacteria</taxon>
        <taxon>Halobacteriales</taxon>
        <taxon>Halococcaceae</taxon>
        <taxon>Halalkalicoccus</taxon>
    </lineage>
</organism>
<dbReference type="EMBL" id="LTAZ01000004">
    <property type="protein sequence ID" value="KYH26243.1"/>
    <property type="molecule type" value="Genomic_DNA"/>
</dbReference>
<comment type="caution">
    <text evidence="1">The sequence shown here is derived from an EMBL/GenBank/DDBJ whole genome shotgun (WGS) entry which is preliminary data.</text>
</comment>
<dbReference type="OrthoDB" id="264340at2157"/>